<gene>
    <name evidence="2" type="ORF">KI387_024043</name>
</gene>
<dbReference type="EMBL" id="JAHRHJ020000005">
    <property type="protein sequence ID" value="KAH9315416.1"/>
    <property type="molecule type" value="Genomic_DNA"/>
</dbReference>
<keyword evidence="3" id="KW-1185">Reference proteome</keyword>
<feature type="coiled-coil region" evidence="1">
    <location>
        <begin position="36"/>
        <end position="70"/>
    </location>
</feature>
<comment type="caution">
    <text evidence="2">The sequence shown here is derived from an EMBL/GenBank/DDBJ whole genome shotgun (WGS) entry which is preliminary data.</text>
</comment>
<reference evidence="2 3" key="1">
    <citation type="journal article" date="2021" name="Nat. Plants">
        <title>The Taxus genome provides insights into paclitaxel biosynthesis.</title>
        <authorList>
            <person name="Xiong X."/>
            <person name="Gou J."/>
            <person name="Liao Q."/>
            <person name="Li Y."/>
            <person name="Zhou Q."/>
            <person name="Bi G."/>
            <person name="Li C."/>
            <person name="Du R."/>
            <person name="Wang X."/>
            <person name="Sun T."/>
            <person name="Guo L."/>
            <person name="Liang H."/>
            <person name="Lu P."/>
            <person name="Wu Y."/>
            <person name="Zhang Z."/>
            <person name="Ro D.K."/>
            <person name="Shang Y."/>
            <person name="Huang S."/>
            <person name="Yan J."/>
        </authorList>
    </citation>
    <scope>NUCLEOTIDE SEQUENCE [LARGE SCALE GENOMIC DNA]</scope>
    <source>
        <strain evidence="2">Ta-2019</strain>
    </source>
</reference>
<sequence>MPESKGENPLVNAQQLSDEQVCNTFNKFLVGVEAKLFRRNNRVRFLEEELENKKEELTEKSKELKQKDMINA</sequence>
<organism evidence="2 3">
    <name type="scientific">Taxus chinensis</name>
    <name type="common">Chinese yew</name>
    <name type="synonym">Taxus wallichiana var. chinensis</name>
    <dbReference type="NCBI Taxonomy" id="29808"/>
    <lineage>
        <taxon>Eukaryota</taxon>
        <taxon>Viridiplantae</taxon>
        <taxon>Streptophyta</taxon>
        <taxon>Embryophyta</taxon>
        <taxon>Tracheophyta</taxon>
        <taxon>Spermatophyta</taxon>
        <taxon>Pinopsida</taxon>
        <taxon>Pinidae</taxon>
        <taxon>Conifers II</taxon>
        <taxon>Cupressales</taxon>
        <taxon>Taxaceae</taxon>
        <taxon>Taxus</taxon>
    </lineage>
</organism>
<dbReference type="Proteomes" id="UP000824469">
    <property type="component" value="Unassembled WGS sequence"/>
</dbReference>
<evidence type="ECO:0000313" key="2">
    <source>
        <dbReference type="EMBL" id="KAH9315416.1"/>
    </source>
</evidence>
<proteinExistence type="predicted"/>
<feature type="non-terminal residue" evidence="2">
    <location>
        <position position="72"/>
    </location>
</feature>
<keyword evidence="1" id="KW-0175">Coiled coil</keyword>
<accession>A0AA38G352</accession>
<name>A0AA38G352_TAXCH</name>
<protein>
    <submittedName>
        <fullName evidence="2">Uncharacterized protein</fullName>
    </submittedName>
</protein>
<evidence type="ECO:0000256" key="1">
    <source>
        <dbReference type="SAM" id="Coils"/>
    </source>
</evidence>
<evidence type="ECO:0000313" key="3">
    <source>
        <dbReference type="Proteomes" id="UP000824469"/>
    </source>
</evidence>
<dbReference type="AlphaFoldDB" id="A0AA38G352"/>